<dbReference type="EMBL" id="BGJZ01000170">
    <property type="protein sequence ID" value="GBH10104.1"/>
    <property type="molecule type" value="Genomic_DNA"/>
</dbReference>
<reference evidence="1 2" key="1">
    <citation type="submission" date="2018-04" db="EMBL/GenBank/DDBJ databases">
        <title>Draft genome sequence of Pseudomonas syringae pv. actinidiae biovar 1 strains isolated from kiwifruit in Kagawa prefecture.</title>
        <authorList>
            <person name="Tabuchi M."/>
            <person name="Saito M."/>
            <person name="Fujiwara S."/>
            <person name="Sasa N."/>
            <person name="Akimitsu K."/>
            <person name="Gomi K."/>
            <person name="Konishi-Sugita S."/>
            <person name="Hamano K."/>
            <person name="Kataoka I."/>
        </authorList>
    </citation>
    <scope>NUCLEOTIDE SEQUENCE [LARGE SCALE GENOMIC DNA]</scope>
    <source>
        <strain evidence="1 2">MAFF212206</strain>
    </source>
</reference>
<name>A0A2V0QB72_PSESF</name>
<accession>A0A2V0QB72</accession>
<evidence type="ECO:0000313" key="2">
    <source>
        <dbReference type="Proteomes" id="UP000247480"/>
    </source>
</evidence>
<dbReference type="Proteomes" id="UP000247480">
    <property type="component" value="Unassembled WGS sequence"/>
</dbReference>
<dbReference type="AlphaFoldDB" id="A0A2V0QB72"/>
<proteinExistence type="predicted"/>
<organism evidence="1 2">
    <name type="scientific">Pseudomonas syringae pv. actinidiae</name>
    <dbReference type="NCBI Taxonomy" id="103796"/>
    <lineage>
        <taxon>Bacteria</taxon>
        <taxon>Pseudomonadati</taxon>
        <taxon>Pseudomonadota</taxon>
        <taxon>Gammaproteobacteria</taxon>
        <taxon>Pseudomonadales</taxon>
        <taxon>Pseudomonadaceae</taxon>
        <taxon>Pseudomonas</taxon>
        <taxon>Pseudomonas syringae</taxon>
    </lineage>
</organism>
<gene>
    <name evidence="1" type="ORF">KPSA1_03514</name>
</gene>
<protein>
    <submittedName>
        <fullName evidence="1">NAD-dependent DNA ligase</fullName>
    </submittedName>
</protein>
<evidence type="ECO:0000313" key="1">
    <source>
        <dbReference type="EMBL" id="GBH10104.1"/>
    </source>
</evidence>
<sequence length="73" mass="8101">MPSGGFGAKRVGVLLHPHFTVVSHRTVALQKNNSFANNSLCSTFFNLICDSLKLLCNYKNTMYYPCVFNVITG</sequence>
<comment type="caution">
    <text evidence="1">The sequence shown here is derived from an EMBL/GenBank/DDBJ whole genome shotgun (WGS) entry which is preliminary data.</text>
</comment>
<dbReference type="GO" id="GO:0016874">
    <property type="term" value="F:ligase activity"/>
    <property type="evidence" value="ECO:0007669"/>
    <property type="project" value="UniProtKB-KW"/>
</dbReference>
<keyword evidence="1" id="KW-0436">Ligase</keyword>